<feature type="compositionally biased region" description="Low complexity" evidence="1">
    <location>
        <begin position="24"/>
        <end position="41"/>
    </location>
</feature>
<feature type="compositionally biased region" description="Basic residues" evidence="1">
    <location>
        <begin position="51"/>
        <end position="60"/>
    </location>
</feature>
<name>A0A0K2V7D7_LEPSM</name>
<organism evidence="2">
    <name type="scientific">Lepeophtheirus salmonis</name>
    <name type="common">Salmon louse</name>
    <name type="synonym">Caligus salmonis</name>
    <dbReference type="NCBI Taxonomy" id="72036"/>
    <lineage>
        <taxon>Eukaryota</taxon>
        <taxon>Metazoa</taxon>
        <taxon>Ecdysozoa</taxon>
        <taxon>Arthropoda</taxon>
        <taxon>Crustacea</taxon>
        <taxon>Multicrustacea</taxon>
        <taxon>Hexanauplia</taxon>
        <taxon>Copepoda</taxon>
        <taxon>Siphonostomatoida</taxon>
        <taxon>Caligidae</taxon>
        <taxon>Lepeophtheirus</taxon>
    </lineage>
</organism>
<sequence>AASSAYSSSPHPPYSSIPSPTPPHTHASYSRGTGTQRSTRTPAPPPASVPRRTHPPRHAPPHYDVLPKAQEYTSTTISSLTQYKLIPPLQRGNTPNSPQKTLDSLSQLHLPCPGAPANHSSEFHSPRPKPHSSPSPEENAFSFLGPCDSGNARKYFGLQNSQ</sequence>
<dbReference type="EMBL" id="HACA01028721">
    <property type="protein sequence ID" value="CDW46082.1"/>
    <property type="molecule type" value="Transcribed_RNA"/>
</dbReference>
<feature type="region of interest" description="Disordered" evidence="1">
    <location>
        <begin position="1"/>
        <end position="71"/>
    </location>
</feature>
<protein>
    <submittedName>
        <fullName evidence="2">Uncharacterized protein</fullName>
    </submittedName>
</protein>
<feature type="compositionally biased region" description="Pro residues" evidence="1">
    <location>
        <begin position="10"/>
        <end position="23"/>
    </location>
</feature>
<evidence type="ECO:0000256" key="1">
    <source>
        <dbReference type="SAM" id="MobiDB-lite"/>
    </source>
</evidence>
<feature type="non-terminal residue" evidence="2">
    <location>
        <position position="1"/>
    </location>
</feature>
<evidence type="ECO:0000313" key="2">
    <source>
        <dbReference type="EMBL" id="CDW46082.1"/>
    </source>
</evidence>
<accession>A0A0K2V7D7</accession>
<feature type="compositionally biased region" description="Polar residues" evidence="1">
    <location>
        <begin position="91"/>
        <end position="107"/>
    </location>
</feature>
<proteinExistence type="predicted"/>
<dbReference type="AlphaFoldDB" id="A0A0K2V7D7"/>
<feature type="region of interest" description="Disordered" evidence="1">
    <location>
        <begin position="86"/>
        <end position="146"/>
    </location>
</feature>
<reference evidence="2" key="1">
    <citation type="submission" date="2014-05" db="EMBL/GenBank/DDBJ databases">
        <authorList>
            <person name="Chronopoulou M."/>
        </authorList>
    </citation>
    <scope>NUCLEOTIDE SEQUENCE</scope>
    <source>
        <tissue evidence="2">Whole organism</tissue>
    </source>
</reference>